<feature type="region of interest" description="Disordered" evidence="1">
    <location>
        <begin position="1"/>
        <end position="37"/>
    </location>
</feature>
<organism evidence="2 3">
    <name type="scientific">Toxoplasma gondii GAB2-2007-GAL-DOM2</name>
    <dbReference type="NCBI Taxonomy" id="1130820"/>
    <lineage>
        <taxon>Eukaryota</taxon>
        <taxon>Sar</taxon>
        <taxon>Alveolata</taxon>
        <taxon>Apicomplexa</taxon>
        <taxon>Conoidasida</taxon>
        <taxon>Coccidia</taxon>
        <taxon>Eucoccidiorida</taxon>
        <taxon>Eimeriorina</taxon>
        <taxon>Sarcocystidae</taxon>
        <taxon>Toxoplasma</taxon>
    </lineage>
</organism>
<dbReference type="Proteomes" id="UP000028837">
    <property type="component" value="Unassembled WGS sequence"/>
</dbReference>
<evidence type="ECO:0000313" key="3">
    <source>
        <dbReference type="Proteomes" id="UP000028837"/>
    </source>
</evidence>
<dbReference type="AlphaFoldDB" id="A0A086KVP1"/>
<dbReference type="VEuPathDB" id="ToxoDB:TGDOM2_231160"/>
<evidence type="ECO:0000256" key="1">
    <source>
        <dbReference type="SAM" id="MobiDB-lite"/>
    </source>
</evidence>
<proteinExistence type="predicted"/>
<protein>
    <submittedName>
        <fullName evidence="2">Uncharacterized protein</fullName>
    </submittedName>
</protein>
<gene>
    <name evidence="2" type="ORF">TGDOM2_231160</name>
</gene>
<reference evidence="2 3" key="1">
    <citation type="submission" date="2014-02" db="EMBL/GenBank/DDBJ databases">
        <authorList>
            <person name="Sibley D."/>
            <person name="Venepally P."/>
            <person name="Karamycheva S."/>
            <person name="Hadjithomas M."/>
            <person name="Khan A."/>
            <person name="Brunk B."/>
            <person name="Roos D."/>
            <person name="Caler E."/>
            <person name="Lorenzi H."/>
        </authorList>
    </citation>
    <scope>NUCLEOTIDE SEQUENCE [LARGE SCALE GENOMIC DNA]</scope>
    <source>
        <strain evidence="2 3">GAB2-2007-GAL-DOM2</strain>
    </source>
</reference>
<dbReference type="OrthoDB" id="346087at2759"/>
<comment type="caution">
    <text evidence="2">The sequence shown here is derived from an EMBL/GenBank/DDBJ whole genome shotgun (WGS) entry which is preliminary data.</text>
</comment>
<sequence>MASETPAAPVLGEEQQVPATQESASAAPHVEGQEAAAPVAQETVMQAGSPYRVVGTGELSDPTAVQVAAVKQQQAMYTGFGLPYALNSPSAMAVTPGMAPRISHPQTPLYQYPGAPGAIPLTTSFYNGPTSVSGPCYYDPYGMLNPAACFAPVPLSETDPSAAAKKISKSSKSRGFCC</sequence>
<name>A0A086KVP1_TOXGO</name>
<dbReference type="EMBL" id="AHZU02000103">
    <property type="protein sequence ID" value="KFG48459.1"/>
    <property type="molecule type" value="Genomic_DNA"/>
</dbReference>
<evidence type="ECO:0000313" key="2">
    <source>
        <dbReference type="EMBL" id="KFG48459.1"/>
    </source>
</evidence>
<accession>A0A086KVP1</accession>